<sequence length="135" mass="14862">MDKAWALLLDIPQVAPCIPGVQDVESDGENQFKAVMQVRVGPVRLNFSGSINILEQDREKGEAHFHVEAADRKVGGSIRADMTMQLNELSADESELVIVTDTVFMGKIGELGQPIIRRKAKSTLEDFAKNLAKQV</sequence>
<proteinExistence type="predicted"/>
<dbReference type="Gene3D" id="3.30.530.20">
    <property type="match status" value="1"/>
</dbReference>
<reference evidence="1" key="1">
    <citation type="submission" date="2018-05" db="EMBL/GenBank/DDBJ databases">
        <authorList>
            <person name="Lanie J.A."/>
            <person name="Ng W.-L."/>
            <person name="Kazmierczak K.M."/>
            <person name="Andrzejewski T.M."/>
            <person name="Davidsen T.M."/>
            <person name="Wayne K.J."/>
            <person name="Tettelin H."/>
            <person name="Glass J.I."/>
            <person name="Rusch D."/>
            <person name="Podicherti R."/>
            <person name="Tsui H.-C.T."/>
            <person name="Winkler M.E."/>
        </authorList>
    </citation>
    <scope>NUCLEOTIDE SEQUENCE</scope>
</reference>
<dbReference type="SUPFAM" id="SSF55961">
    <property type="entry name" value="Bet v1-like"/>
    <property type="match status" value="1"/>
</dbReference>
<name>A0A382B7C5_9ZZZZ</name>
<organism evidence="1">
    <name type="scientific">marine metagenome</name>
    <dbReference type="NCBI Taxonomy" id="408172"/>
    <lineage>
        <taxon>unclassified sequences</taxon>
        <taxon>metagenomes</taxon>
        <taxon>ecological metagenomes</taxon>
    </lineage>
</organism>
<dbReference type="EMBL" id="UINC01028501">
    <property type="protein sequence ID" value="SVB09589.1"/>
    <property type="molecule type" value="Genomic_DNA"/>
</dbReference>
<protein>
    <recommendedName>
        <fullName evidence="2">Carbon monoxide dehydrogenase subunit G</fullName>
    </recommendedName>
</protein>
<dbReference type="PANTHER" id="PTHR38588">
    <property type="entry name" value="BLL0334 PROTEIN"/>
    <property type="match status" value="1"/>
</dbReference>
<dbReference type="InterPro" id="IPR023393">
    <property type="entry name" value="START-like_dom_sf"/>
</dbReference>
<accession>A0A382B7C5</accession>
<gene>
    <name evidence="1" type="ORF">METZ01_LOCUS162443</name>
</gene>
<dbReference type="AlphaFoldDB" id="A0A382B7C5"/>
<evidence type="ECO:0008006" key="2">
    <source>
        <dbReference type="Google" id="ProtNLM"/>
    </source>
</evidence>
<dbReference type="PANTHER" id="PTHR38588:SF1">
    <property type="entry name" value="BLL0334 PROTEIN"/>
    <property type="match status" value="1"/>
</dbReference>
<evidence type="ECO:0000313" key="1">
    <source>
        <dbReference type="EMBL" id="SVB09589.1"/>
    </source>
</evidence>
<dbReference type="Pfam" id="PF06240">
    <property type="entry name" value="COXG"/>
    <property type="match status" value="1"/>
</dbReference>
<dbReference type="InterPro" id="IPR010419">
    <property type="entry name" value="CO_DH_gsu"/>
</dbReference>